<feature type="region of interest" description="Disordered" evidence="1">
    <location>
        <begin position="41"/>
        <end position="97"/>
    </location>
</feature>
<comment type="caution">
    <text evidence="2">The sequence shown here is derived from an EMBL/GenBank/DDBJ whole genome shotgun (WGS) entry which is preliminary data.</text>
</comment>
<proteinExistence type="predicted"/>
<sequence length="243" mass="26849">MAHSTQLTIPAMHAHTKATESIILILSLSTGSGTLLPRQHTYARDSSGCRQSEHTTHPPAQPPHPHHQTHVQDSQQTSYTRTSSSSKRAQGPTRRRTVTIAVIITRSGFAGVSQLIGEAEGKECNERERDGAQQESADNMRRGQQAQPHSPHTTRRHPRKEGTQRQQPHTMQEEKTSTTISPSSFPQPQGNGKNPEATTQRTRSRQTLIHPSRGKKITCHPAINGTRSPTQRSHTRCTTPTGK</sequence>
<evidence type="ECO:0000256" key="1">
    <source>
        <dbReference type="SAM" id="MobiDB-lite"/>
    </source>
</evidence>
<feature type="compositionally biased region" description="Low complexity" evidence="1">
    <location>
        <begin position="72"/>
        <end position="86"/>
    </location>
</feature>
<feature type="compositionally biased region" description="Polar residues" evidence="1">
    <location>
        <begin position="177"/>
        <end position="209"/>
    </location>
</feature>
<feature type="compositionally biased region" description="Polar residues" evidence="1">
    <location>
        <begin position="225"/>
        <end position="243"/>
    </location>
</feature>
<reference evidence="2 3" key="1">
    <citation type="journal article" date="2014" name="Genome Announc.">
        <title>Trypanosoma cruzi Clone Dm28c Draft Genome Sequence.</title>
        <authorList>
            <person name="Grisard E.C."/>
            <person name="Teixeira S.M."/>
            <person name="de Almeida L.G."/>
            <person name="Stoco P.H."/>
            <person name="Gerber A.L."/>
            <person name="Talavera-Lopez C."/>
            <person name="Lima O.C."/>
            <person name="Andersson B."/>
            <person name="de Vasconcelos A.T."/>
        </authorList>
    </citation>
    <scope>NUCLEOTIDE SEQUENCE [LARGE SCALE GENOMIC DNA]</scope>
    <source>
        <strain evidence="2 3">Dm28c</strain>
    </source>
</reference>
<gene>
    <name evidence="2" type="ORF">TCDM_11633</name>
</gene>
<dbReference type="AlphaFoldDB" id="V5AZW6"/>
<feature type="compositionally biased region" description="Basic and acidic residues" evidence="1">
    <location>
        <begin position="120"/>
        <end position="132"/>
    </location>
</feature>
<feature type="compositionally biased region" description="Polar residues" evidence="1">
    <location>
        <begin position="133"/>
        <end position="151"/>
    </location>
</feature>
<dbReference type="VEuPathDB" id="TriTrypDB:TCDM_11633"/>
<dbReference type="Proteomes" id="UP000017861">
    <property type="component" value="Unassembled WGS sequence"/>
</dbReference>
<evidence type="ECO:0000313" key="2">
    <source>
        <dbReference type="EMBL" id="ESS60814.1"/>
    </source>
</evidence>
<organism evidence="2 3">
    <name type="scientific">Trypanosoma cruzi Dm28c</name>
    <dbReference type="NCBI Taxonomy" id="1416333"/>
    <lineage>
        <taxon>Eukaryota</taxon>
        <taxon>Discoba</taxon>
        <taxon>Euglenozoa</taxon>
        <taxon>Kinetoplastea</taxon>
        <taxon>Metakinetoplastina</taxon>
        <taxon>Trypanosomatida</taxon>
        <taxon>Trypanosomatidae</taxon>
        <taxon>Trypanosoma</taxon>
        <taxon>Schizotrypanum</taxon>
    </lineage>
</organism>
<accession>V5AZW6</accession>
<dbReference type="EMBL" id="AYLP01000390">
    <property type="protein sequence ID" value="ESS60814.1"/>
    <property type="molecule type" value="Genomic_DNA"/>
</dbReference>
<name>V5AZW6_TRYCR</name>
<protein>
    <submittedName>
        <fullName evidence="2">Uncharacterized protein</fullName>
    </submittedName>
</protein>
<evidence type="ECO:0000313" key="3">
    <source>
        <dbReference type="Proteomes" id="UP000017861"/>
    </source>
</evidence>
<feature type="region of interest" description="Disordered" evidence="1">
    <location>
        <begin position="120"/>
        <end position="243"/>
    </location>
</feature>